<sequence length="73" mass="8227">MLRINEYTANKLIESYDTRHETMMPHQAEAMYKVRCICENAISVASYLGATPDIIIPSSLVEVMSTIAYEGKL</sequence>
<proteinExistence type="predicted"/>
<evidence type="ECO:0000313" key="2">
    <source>
        <dbReference type="Proteomes" id="UP000240294"/>
    </source>
</evidence>
<evidence type="ECO:0000313" key="1">
    <source>
        <dbReference type="EMBL" id="AUO78747.1"/>
    </source>
</evidence>
<name>A0A2I6UFQ9_9CAUD</name>
<accession>A0A2I6UFQ9</accession>
<keyword evidence="2" id="KW-1185">Reference proteome</keyword>
<protein>
    <submittedName>
        <fullName evidence="1">Uncharacterized protein</fullName>
    </submittedName>
</protein>
<reference evidence="2" key="1">
    <citation type="submission" date="2018-01" db="EMBL/GenBank/DDBJ databases">
        <title>Direct submission.</title>
        <authorList>
            <person name="Ciacci N."/>
        </authorList>
    </citation>
    <scope>NUCLEOTIDE SEQUENCE [LARGE SCALE GENOMIC DNA]</scope>
</reference>
<organism evidence="1 2">
    <name type="scientific">Klebsiella phage vB_Kpn_F48</name>
    <dbReference type="NCBI Taxonomy" id="2070028"/>
    <lineage>
        <taxon>Viruses</taxon>
        <taxon>Duplodnaviria</taxon>
        <taxon>Heunggongvirae</taxon>
        <taxon>Uroviricota</taxon>
        <taxon>Caudoviricetes</taxon>
        <taxon>Marfavirus</taxon>
        <taxon>Marfavirus F48</taxon>
    </lineage>
</organism>
<dbReference type="EMBL" id="MG746602">
    <property type="protein sequence ID" value="AUO78747.1"/>
    <property type="molecule type" value="Genomic_DNA"/>
</dbReference>
<gene>
    <name evidence="1" type="ORF">vBKpnF48_122</name>
</gene>
<dbReference type="Proteomes" id="UP000240294">
    <property type="component" value="Genome"/>
</dbReference>